<dbReference type="EMBL" id="GISG01026315">
    <property type="protein sequence ID" value="MBA4619659.1"/>
    <property type="molecule type" value="Transcribed_RNA"/>
</dbReference>
<reference evidence="2" key="2">
    <citation type="submission" date="2020-07" db="EMBL/GenBank/DDBJ databases">
        <authorList>
            <person name="Vera ALvarez R."/>
            <person name="Arias-Moreno D.M."/>
            <person name="Jimenez-Jacinto V."/>
            <person name="Jimenez-Bremont J.F."/>
            <person name="Swaminathan K."/>
            <person name="Moose S.P."/>
            <person name="Guerrero-Gonzalez M.L."/>
            <person name="Marino-Ramirez L."/>
            <person name="Landsman D."/>
            <person name="Rodriguez-Kessler M."/>
            <person name="Delgado-Sanchez P."/>
        </authorList>
    </citation>
    <scope>NUCLEOTIDE SEQUENCE</scope>
    <source>
        <tissue evidence="2">Cladode</tissue>
    </source>
</reference>
<proteinExistence type="predicted"/>
<keyword evidence="1" id="KW-1133">Transmembrane helix</keyword>
<sequence length="159" mass="17740">MTIRTNVCESSFKINNFISLKQTSNIIPQCPTRRCQVSLNSLRPMFAWRCSDLRQIGQTLPMLGACKRTSPDFQAKEPVIWANWADRVGSELGFQAWGVAARVSFLCLASCCCGLLLLDFLPLLWSLETHPTTIGRRHLRGLQHGFSGLGFQLVVVVAT</sequence>
<organism evidence="2">
    <name type="scientific">Opuntia streptacantha</name>
    <name type="common">Prickly pear cactus</name>
    <name type="synonym">Opuntia cardona</name>
    <dbReference type="NCBI Taxonomy" id="393608"/>
    <lineage>
        <taxon>Eukaryota</taxon>
        <taxon>Viridiplantae</taxon>
        <taxon>Streptophyta</taxon>
        <taxon>Embryophyta</taxon>
        <taxon>Tracheophyta</taxon>
        <taxon>Spermatophyta</taxon>
        <taxon>Magnoliopsida</taxon>
        <taxon>eudicotyledons</taxon>
        <taxon>Gunneridae</taxon>
        <taxon>Pentapetalae</taxon>
        <taxon>Caryophyllales</taxon>
        <taxon>Cactineae</taxon>
        <taxon>Cactaceae</taxon>
        <taxon>Opuntioideae</taxon>
        <taxon>Opuntia</taxon>
    </lineage>
</organism>
<evidence type="ECO:0000256" key="1">
    <source>
        <dbReference type="SAM" id="Phobius"/>
    </source>
</evidence>
<keyword evidence="1" id="KW-0812">Transmembrane</keyword>
<name>A0A7C8YJ42_OPUST</name>
<feature type="transmembrane region" description="Helical" evidence="1">
    <location>
        <begin position="103"/>
        <end position="127"/>
    </location>
</feature>
<accession>A0A7C8YJ42</accession>
<evidence type="ECO:0000313" key="2">
    <source>
        <dbReference type="EMBL" id="MBA4619659.1"/>
    </source>
</evidence>
<keyword evidence="1" id="KW-0472">Membrane</keyword>
<dbReference type="AlphaFoldDB" id="A0A7C8YJ42"/>
<protein>
    <submittedName>
        <fullName evidence="2">Uncharacterized protein</fullName>
    </submittedName>
</protein>
<reference evidence="2" key="1">
    <citation type="journal article" date="2013" name="J. Plant Res.">
        <title>Effect of fungi and light on seed germination of three Opuntia species from semiarid lands of central Mexico.</title>
        <authorList>
            <person name="Delgado-Sanchez P."/>
            <person name="Jimenez-Bremont J.F."/>
            <person name="Guerrero-Gonzalez Mde L."/>
            <person name="Flores J."/>
        </authorList>
    </citation>
    <scope>NUCLEOTIDE SEQUENCE</scope>
    <source>
        <tissue evidence="2">Cladode</tissue>
    </source>
</reference>